<proteinExistence type="predicted"/>
<keyword evidence="2" id="KW-0808">Transferase</keyword>
<dbReference type="AlphaFoldDB" id="F6HRS9"/>
<dbReference type="Proteomes" id="UP000009183">
    <property type="component" value="Unassembled WGS sequence, unordered"/>
</dbReference>
<dbReference type="HOGENOM" id="CLU_2363936_0_0_1"/>
<evidence type="ECO:0000256" key="2">
    <source>
        <dbReference type="ARBA" id="ARBA00022679"/>
    </source>
</evidence>
<reference evidence="8" key="1">
    <citation type="journal article" date="2007" name="Nature">
        <title>The grapevine genome sequence suggests ancestral hexaploidization in major angiosperm phyla.</title>
        <authorList>
            <consortium name="The French-Italian Public Consortium for Grapevine Genome Characterization."/>
            <person name="Jaillon O."/>
            <person name="Aury J.-M."/>
            <person name="Noel B."/>
            <person name="Policriti A."/>
            <person name="Clepet C."/>
            <person name="Casagrande A."/>
            <person name="Choisne N."/>
            <person name="Aubourg S."/>
            <person name="Vitulo N."/>
            <person name="Jubin C."/>
            <person name="Vezzi A."/>
            <person name="Legeai F."/>
            <person name="Hugueney P."/>
            <person name="Dasilva C."/>
            <person name="Horner D."/>
            <person name="Mica E."/>
            <person name="Jublot D."/>
            <person name="Poulain J."/>
            <person name="Bruyere C."/>
            <person name="Billault A."/>
            <person name="Segurens B."/>
            <person name="Gouyvenoux M."/>
            <person name="Ugarte E."/>
            <person name="Cattonaro F."/>
            <person name="Anthouard V."/>
            <person name="Vico V."/>
            <person name="Del Fabbro C."/>
            <person name="Alaux M."/>
            <person name="Di Gaspero G."/>
            <person name="Dumas V."/>
            <person name="Felice N."/>
            <person name="Paillard S."/>
            <person name="Juman I."/>
            <person name="Moroldo M."/>
            <person name="Scalabrin S."/>
            <person name="Canaguier A."/>
            <person name="Le Clainche I."/>
            <person name="Malacrida G."/>
            <person name="Durand E."/>
            <person name="Pesole G."/>
            <person name="Laucou V."/>
            <person name="Chatelet P."/>
            <person name="Merdinoglu D."/>
            <person name="Delledonne M."/>
            <person name="Pezzotti M."/>
            <person name="Lecharny A."/>
            <person name="Scarpelli C."/>
            <person name="Artiguenave F."/>
            <person name="Pe M.E."/>
            <person name="Valle G."/>
            <person name="Morgante M."/>
            <person name="Caboche M."/>
            <person name="Adam-Blondon A.-F."/>
            <person name="Weissenbach J."/>
            <person name="Quetier F."/>
            <person name="Wincker P."/>
        </authorList>
    </citation>
    <scope>NUCLEOTIDE SEQUENCE [LARGE SCALE GENOMIC DNA]</scope>
    <source>
        <strain evidence="8">cv. Pinot noir / PN40024</strain>
    </source>
</reference>
<dbReference type="FunFam" id="3.30.200.20:FF:001120">
    <property type="entry name" value="Putative DUF26-domain receptor-like protein kinase family protein"/>
    <property type="match status" value="1"/>
</dbReference>
<dbReference type="PANTHER" id="PTHR27002:SF839">
    <property type="entry name" value="NON-SPECIFIC SERINE_THREONINE PROTEIN KINASE"/>
    <property type="match status" value="1"/>
</dbReference>
<evidence type="ECO:0000313" key="8">
    <source>
        <dbReference type="Proteomes" id="UP000009183"/>
    </source>
</evidence>
<keyword evidence="8" id="KW-1185">Reference proteome</keyword>
<evidence type="ECO:0000256" key="1">
    <source>
        <dbReference type="ARBA" id="ARBA00022527"/>
    </source>
</evidence>
<name>F6HRS9_VITVI</name>
<accession>F6HRS9</accession>
<gene>
    <name evidence="7" type="ORF">VIT_00s0286g00120</name>
</gene>
<dbReference type="Pfam" id="PF07714">
    <property type="entry name" value="PK_Tyr_Ser-Thr"/>
    <property type="match status" value="1"/>
</dbReference>
<dbReference type="PANTHER" id="PTHR27002">
    <property type="entry name" value="RECEPTOR-LIKE SERINE/THREONINE-PROTEIN KINASE SD1-8"/>
    <property type="match status" value="1"/>
</dbReference>
<evidence type="ECO:0000256" key="4">
    <source>
        <dbReference type="ARBA" id="ARBA00022777"/>
    </source>
</evidence>
<evidence type="ECO:0000313" key="7">
    <source>
        <dbReference type="EMBL" id="CCB57387.1"/>
    </source>
</evidence>
<feature type="domain" description="Serine-threonine/tyrosine-protein kinase catalytic" evidence="6">
    <location>
        <begin position="30"/>
        <end position="85"/>
    </location>
</feature>
<dbReference type="InParanoid" id="F6HRS9"/>
<keyword evidence="4" id="KW-0418">Kinase</keyword>
<dbReference type="Gene3D" id="3.30.200.20">
    <property type="entry name" value="Phosphorylase Kinase, domain 1"/>
    <property type="match status" value="1"/>
</dbReference>
<evidence type="ECO:0000259" key="6">
    <source>
        <dbReference type="Pfam" id="PF07714"/>
    </source>
</evidence>
<dbReference type="GO" id="GO:0004674">
    <property type="term" value="F:protein serine/threonine kinase activity"/>
    <property type="evidence" value="ECO:0007669"/>
    <property type="project" value="UniProtKB-KW"/>
</dbReference>
<sequence length="96" mass="10727">MILANIVDLDLLIDPNSRRVRNHNGQLPDGQEIAMERLSKNSGQGIQEFKNEVALIAKLQHQNLVKVLGSCIEGEVLTMMDGLLRLGRRMELGAMF</sequence>
<dbReference type="InterPro" id="IPR001245">
    <property type="entry name" value="Ser-Thr/Tyr_kinase_cat_dom"/>
</dbReference>
<organism evidence="7 8">
    <name type="scientific">Vitis vinifera</name>
    <name type="common">Grape</name>
    <dbReference type="NCBI Taxonomy" id="29760"/>
    <lineage>
        <taxon>Eukaryota</taxon>
        <taxon>Viridiplantae</taxon>
        <taxon>Streptophyta</taxon>
        <taxon>Embryophyta</taxon>
        <taxon>Tracheophyta</taxon>
        <taxon>Spermatophyta</taxon>
        <taxon>Magnoliopsida</taxon>
        <taxon>eudicotyledons</taxon>
        <taxon>Gunneridae</taxon>
        <taxon>Pentapetalae</taxon>
        <taxon>rosids</taxon>
        <taxon>Vitales</taxon>
        <taxon>Vitaceae</taxon>
        <taxon>Viteae</taxon>
        <taxon>Vitis</taxon>
    </lineage>
</organism>
<evidence type="ECO:0000256" key="3">
    <source>
        <dbReference type="ARBA" id="ARBA00022741"/>
    </source>
</evidence>
<dbReference type="GO" id="GO:0005524">
    <property type="term" value="F:ATP binding"/>
    <property type="evidence" value="ECO:0007669"/>
    <property type="project" value="UniProtKB-KW"/>
</dbReference>
<protein>
    <recommendedName>
        <fullName evidence="6">Serine-threonine/tyrosine-protein kinase catalytic domain-containing protein</fullName>
    </recommendedName>
</protein>
<evidence type="ECO:0000256" key="5">
    <source>
        <dbReference type="ARBA" id="ARBA00022840"/>
    </source>
</evidence>
<dbReference type="SUPFAM" id="SSF56112">
    <property type="entry name" value="Protein kinase-like (PK-like)"/>
    <property type="match status" value="1"/>
</dbReference>
<dbReference type="InterPro" id="IPR011009">
    <property type="entry name" value="Kinase-like_dom_sf"/>
</dbReference>
<keyword evidence="5" id="KW-0067">ATP-binding</keyword>
<keyword evidence="1" id="KW-0723">Serine/threonine-protein kinase</keyword>
<keyword evidence="3" id="KW-0547">Nucleotide-binding</keyword>
<dbReference type="EMBL" id="FN596032">
    <property type="protein sequence ID" value="CCB57387.1"/>
    <property type="molecule type" value="Genomic_DNA"/>
</dbReference>
<dbReference type="PaxDb" id="29760-VIT_00s0286g00120.t01"/>